<reference evidence="2 3" key="1">
    <citation type="submission" date="2015-07" db="EMBL/GenBank/DDBJ databases">
        <title>The genome of Dufourea novaeangliae.</title>
        <authorList>
            <person name="Pan H."/>
            <person name="Kapheim K."/>
        </authorList>
    </citation>
    <scope>NUCLEOTIDE SEQUENCE [LARGE SCALE GENOMIC DNA]</scope>
    <source>
        <strain evidence="2">0120121106</strain>
        <tissue evidence="2">Whole body</tissue>
    </source>
</reference>
<name>A0A154P774_DUFNO</name>
<keyword evidence="3" id="KW-1185">Reference proteome</keyword>
<dbReference type="Proteomes" id="UP000076502">
    <property type="component" value="Unassembled WGS sequence"/>
</dbReference>
<dbReference type="AlphaFoldDB" id="A0A154P774"/>
<feature type="compositionally biased region" description="Basic and acidic residues" evidence="1">
    <location>
        <begin position="55"/>
        <end position="64"/>
    </location>
</feature>
<evidence type="ECO:0000256" key="1">
    <source>
        <dbReference type="SAM" id="MobiDB-lite"/>
    </source>
</evidence>
<gene>
    <name evidence="2" type="ORF">WN55_08003</name>
</gene>
<accession>A0A154P774</accession>
<proteinExistence type="predicted"/>
<sequence length="87" mass="9862">MPITISGGRGRTRRAIPTEEQREIEKDGNQWRGLDRDGASPNALEGAGRSTEEDETKREKERVREWLGGKARGWTVKQKLNDEEGVK</sequence>
<organism evidence="2 3">
    <name type="scientific">Dufourea novaeangliae</name>
    <name type="common">Sweat bee</name>
    <dbReference type="NCBI Taxonomy" id="178035"/>
    <lineage>
        <taxon>Eukaryota</taxon>
        <taxon>Metazoa</taxon>
        <taxon>Ecdysozoa</taxon>
        <taxon>Arthropoda</taxon>
        <taxon>Hexapoda</taxon>
        <taxon>Insecta</taxon>
        <taxon>Pterygota</taxon>
        <taxon>Neoptera</taxon>
        <taxon>Endopterygota</taxon>
        <taxon>Hymenoptera</taxon>
        <taxon>Apocrita</taxon>
        <taxon>Aculeata</taxon>
        <taxon>Apoidea</taxon>
        <taxon>Anthophila</taxon>
        <taxon>Halictidae</taxon>
        <taxon>Rophitinae</taxon>
        <taxon>Dufourea</taxon>
    </lineage>
</organism>
<evidence type="ECO:0000313" key="3">
    <source>
        <dbReference type="Proteomes" id="UP000076502"/>
    </source>
</evidence>
<evidence type="ECO:0000313" key="2">
    <source>
        <dbReference type="EMBL" id="KZC07683.1"/>
    </source>
</evidence>
<protein>
    <submittedName>
        <fullName evidence="2">Uncharacterized protein</fullName>
    </submittedName>
</protein>
<feature type="region of interest" description="Disordered" evidence="1">
    <location>
        <begin position="1"/>
        <end position="64"/>
    </location>
</feature>
<feature type="compositionally biased region" description="Basic and acidic residues" evidence="1">
    <location>
        <begin position="16"/>
        <end position="38"/>
    </location>
</feature>
<dbReference type="EMBL" id="KQ434829">
    <property type="protein sequence ID" value="KZC07683.1"/>
    <property type="molecule type" value="Genomic_DNA"/>
</dbReference>